<comment type="caution">
    <text evidence="1">The sequence shown here is derived from an EMBL/GenBank/DDBJ whole genome shotgun (WGS) entry which is preliminary data.</text>
</comment>
<dbReference type="InterPro" id="IPR019149">
    <property type="entry name" value="ABHD18"/>
</dbReference>
<accession>A0A7J8BN51</accession>
<evidence type="ECO:0000313" key="1">
    <source>
        <dbReference type="EMBL" id="KAF6400164.1"/>
    </source>
</evidence>
<dbReference type="PANTHER" id="PTHR13617:SF14">
    <property type="entry name" value="PROTEIN ABHD18"/>
    <property type="match status" value="1"/>
</dbReference>
<name>A0A7J8BN51_ROUAE</name>
<gene>
    <name evidence="1" type="ORF">HJG63_000087</name>
</gene>
<keyword evidence="2" id="KW-1185">Reference proteome</keyword>
<proteinExistence type="predicted"/>
<keyword evidence="1" id="KW-0378">Hydrolase</keyword>
<dbReference type="GO" id="GO:0016787">
    <property type="term" value="F:hydrolase activity"/>
    <property type="evidence" value="ECO:0007669"/>
    <property type="project" value="UniProtKB-KW"/>
</dbReference>
<sequence length="126" mass="14860">MGVSKLDVLYRRLLLTKLFIRGWGRPEDLKRLFEFRKMIGNRERCQKMVSSDYPVYIDKIEEQSDCKILDGHFVSPMAHYVPDIMPIESVIARFQFIVPKEWNSKYRPVCIHLAGTGDHVKLYNNI</sequence>
<reference evidence="1 2" key="1">
    <citation type="journal article" date="2020" name="Nature">
        <title>Six reference-quality genomes reveal evolution of bat adaptations.</title>
        <authorList>
            <person name="Jebb D."/>
            <person name="Huang Z."/>
            <person name="Pippel M."/>
            <person name="Hughes G.M."/>
            <person name="Lavrichenko K."/>
            <person name="Devanna P."/>
            <person name="Winkler S."/>
            <person name="Jermiin L.S."/>
            <person name="Skirmuntt E.C."/>
            <person name="Katzourakis A."/>
            <person name="Burkitt-Gray L."/>
            <person name="Ray D.A."/>
            <person name="Sullivan K.A.M."/>
            <person name="Roscito J.G."/>
            <person name="Kirilenko B.M."/>
            <person name="Davalos L.M."/>
            <person name="Corthals A.P."/>
            <person name="Power M.L."/>
            <person name="Jones G."/>
            <person name="Ransome R.D."/>
            <person name="Dechmann D.K.N."/>
            <person name="Locatelli A.G."/>
            <person name="Puechmaille S.J."/>
            <person name="Fedrigo O."/>
            <person name="Jarvis E.D."/>
            <person name="Hiller M."/>
            <person name="Vernes S.C."/>
            <person name="Myers E.W."/>
            <person name="Teeling E.C."/>
        </authorList>
    </citation>
    <scope>NUCLEOTIDE SEQUENCE [LARGE SCALE GENOMIC DNA]</scope>
    <source>
        <strain evidence="1">MRouAeg1</strain>
        <tissue evidence="1">Muscle</tissue>
    </source>
</reference>
<organism evidence="1 2">
    <name type="scientific">Rousettus aegyptiacus</name>
    <name type="common">Egyptian fruit bat</name>
    <name type="synonym">Pteropus aegyptiacus</name>
    <dbReference type="NCBI Taxonomy" id="9407"/>
    <lineage>
        <taxon>Eukaryota</taxon>
        <taxon>Metazoa</taxon>
        <taxon>Chordata</taxon>
        <taxon>Craniata</taxon>
        <taxon>Vertebrata</taxon>
        <taxon>Euteleostomi</taxon>
        <taxon>Mammalia</taxon>
        <taxon>Eutheria</taxon>
        <taxon>Laurasiatheria</taxon>
        <taxon>Chiroptera</taxon>
        <taxon>Yinpterochiroptera</taxon>
        <taxon>Pteropodoidea</taxon>
        <taxon>Pteropodidae</taxon>
        <taxon>Rousettinae</taxon>
        <taxon>Rousettus</taxon>
    </lineage>
</organism>
<dbReference type="EMBL" id="JACASE010000016">
    <property type="protein sequence ID" value="KAF6400164.1"/>
    <property type="molecule type" value="Genomic_DNA"/>
</dbReference>
<protein>
    <submittedName>
        <fullName evidence="1">Abhydrolase domain containing 18</fullName>
    </submittedName>
</protein>
<evidence type="ECO:0000313" key="2">
    <source>
        <dbReference type="Proteomes" id="UP000593571"/>
    </source>
</evidence>
<dbReference type="Proteomes" id="UP000593571">
    <property type="component" value="Unassembled WGS sequence"/>
</dbReference>
<dbReference type="PANTHER" id="PTHR13617">
    <property type="entry name" value="PROTEIN ABHD18"/>
    <property type="match status" value="1"/>
</dbReference>
<dbReference type="AlphaFoldDB" id="A0A7J8BN51"/>
<dbReference type="Pfam" id="PF09752">
    <property type="entry name" value="ABHD18"/>
    <property type="match status" value="1"/>
</dbReference>